<protein>
    <submittedName>
        <fullName evidence="5">Helix-turn-helix transcriptional regulator</fullName>
    </submittedName>
</protein>
<keyword evidence="3" id="KW-0804">Transcription</keyword>
<dbReference type="CDD" id="cd06170">
    <property type="entry name" value="LuxR_C_like"/>
    <property type="match status" value="1"/>
</dbReference>
<dbReference type="GO" id="GO:0003677">
    <property type="term" value="F:DNA binding"/>
    <property type="evidence" value="ECO:0007669"/>
    <property type="project" value="UniProtKB-KW"/>
</dbReference>
<dbReference type="AlphaFoldDB" id="A0A9X0UGW5"/>
<evidence type="ECO:0000313" key="5">
    <source>
        <dbReference type="EMBL" id="MBC5849364.1"/>
    </source>
</evidence>
<dbReference type="SUPFAM" id="SSF46894">
    <property type="entry name" value="C-terminal effector domain of the bipartite response regulators"/>
    <property type="match status" value="1"/>
</dbReference>
<keyword evidence="2" id="KW-0238">DNA-binding</keyword>
<organism evidence="5 6">
    <name type="scientific">Vibrio metschnikovii</name>
    <dbReference type="NCBI Taxonomy" id="28172"/>
    <lineage>
        <taxon>Bacteria</taxon>
        <taxon>Pseudomonadati</taxon>
        <taxon>Pseudomonadota</taxon>
        <taxon>Gammaproteobacteria</taxon>
        <taxon>Vibrionales</taxon>
        <taxon>Vibrionaceae</taxon>
        <taxon>Vibrio</taxon>
    </lineage>
</organism>
<dbReference type="GeneID" id="79886853"/>
<feature type="domain" description="HTH luxR-type" evidence="4">
    <location>
        <begin position="149"/>
        <end position="214"/>
    </location>
</feature>
<dbReference type="PANTHER" id="PTHR44688:SF16">
    <property type="entry name" value="DNA-BINDING TRANSCRIPTIONAL ACTIVATOR DEVR_DOSR"/>
    <property type="match status" value="1"/>
</dbReference>
<dbReference type="Proteomes" id="UP000615796">
    <property type="component" value="Unassembled WGS sequence"/>
</dbReference>
<dbReference type="InterPro" id="IPR016032">
    <property type="entry name" value="Sig_transdc_resp-reg_C-effctor"/>
</dbReference>
<dbReference type="PRINTS" id="PR00038">
    <property type="entry name" value="HTHLUXR"/>
</dbReference>
<dbReference type="EMBL" id="JACRUP010000001">
    <property type="protein sequence ID" value="MBC5849364.1"/>
    <property type="molecule type" value="Genomic_DNA"/>
</dbReference>
<evidence type="ECO:0000256" key="1">
    <source>
        <dbReference type="ARBA" id="ARBA00023015"/>
    </source>
</evidence>
<name>A0A9X0UGW5_VIBME</name>
<evidence type="ECO:0000256" key="3">
    <source>
        <dbReference type="ARBA" id="ARBA00023163"/>
    </source>
</evidence>
<dbReference type="Gene3D" id="1.10.10.10">
    <property type="entry name" value="Winged helix-like DNA-binding domain superfamily/Winged helix DNA-binding domain"/>
    <property type="match status" value="1"/>
</dbReference>
<evidence type="ECO:0000259" key="4">
    <source>
        <dbReference type="PROSITE" id="PS50043"/>
    </source>
</evidence>
<reference evidence="5" key="1">
    <citation type="submission" date="2020-08" db="EMBL/GenBank/DDBJ databases">
        <title>Genome Sequencing and Pan-Genome Analysis of Migratory bird Vibrio Strains, Inner Mongolia.</title>
        <authorList>
            <person name="Zheng L."/>
        </authorList>
    </citation>
    <scope>NUCLEOTIDE SEQUENCE</scope>
    <source>
        <strain evidence="5">M13F</strain>
    </source>
</reference>
<dbReference type="PROSITE" id="PS50043">
    <property type="entry name" value="HTH_LUXR_2"/>
    <property type="match status" value="1"/>
</dbReference>
<dbReference type="Gene3D" id="3.40.50.2300">
    <property type="match status" value="1"/>
</dbReference>
<dbReference type="GO" id="GO:0006355">
    <property type="term" value="P:regulation of DNA-templated transcription"/>
    <property type="evidence" value="ECO:0007669"/>
    <property type="project" value="InterPro"/>
</dbReference>
<dbReference type="FunFam" id="1.10.10.10:FF:000153">
    <property type="entry name" value="LuxR family transcriptional regulator"/>
    <property type="match status" value="1"/>
</dbReference>
<keyword evidence="6" id="KW-1185">Reference proteome</keyword>
<dbReference type="Pfam" id="PF00196">
    <property type="entry name" value="GerE"/>
    <property type="match status" value="1"/>
</dbReference>
<dbReference type="InterPro" id="IPR000792">
    <property type="entry name" value="Tscrpt_reg_LuxR_C"/>
</dbReference>
<dbReference type="PANTHER" id="PTHR44688">
    <property type="entry name" value="DNA-BINDING TRANSCRIPTIONAL ACTIVATOR DEVR_DOSR"/>
    <property type="match status" value="1"/>
</dbReference>
<evidence type="ECO:0000313" key="6">
    <source>
        <dbReference type="Proteomes" id="UP000615796"/>
    </source>
</evidence>
<dbReference type="RefSeq" id="WP_004396115.1">
    <property type="nucleotide sequence ID" value="NZ_JACGLY010000002.1"/>
</dbReference>
<sequence length="216" mass="25264">MPKSSYARTIYYLTTDVNQSTPSRLQKAFHLLAIPIEKVEPEPLVQQYRHSKHKILLLDYQDHRTIRHRLGPLKLTTHYLETILFNVDKRLPTDLLISFGNLKGLFYQTDSAEQLSHGLAQIINGQNWLPRHVSNQLLHHFRYAFHEQHTKATLDLTVREIQILRCLQAQASNDDIAKNLFISELTVKSHLYQIYKKLAVKNRAQAISWANHHLFQ</sequence>
<dbReference type="OrthoDB" id="561214at2"/>
<proteinExistence type="predicted"/>
<dbReference type="InterPro" id="IPR036388">
    <property type="entry name" value="WH-like_DNA-bd_sf"/>
</dbReference>
<accession>A0A9X0UGW5</accession>
<dbReference type="SMART" id="SM00421">
    <property type="entry name" value="HTH_LUXR"/>
    <property type="match status" value="1"/>
</dbReference>
<evidence type="ECO:0000256" key="2">
    <source>
        <dbReference type="ARBA" id="ARBA00023125"/>
    </source>
</evidence>
<keyword evidence="1" id="KW-0805">Transcription regulation</keyword>
<gene>
    <name evidence="5" type="ORF">H8Q88_00050</name>
</gene>
<comment type="caution">
    <text evidence="5">The sequence shown here is derived from an EMBL/GenBank/DDBJ whole genome shotgun (WGS) entry which is preliminary data.</text>
</comment>